<dbReference type="SUPFAM" id="SSF102114">
    <property type="entry name" value="Radical SAM enzymes"/>
    <property type="match status" value="1"/>
</dbReference>
<evidence type="ECO:0000256" key="6">
    <source>
        <dbReference type="ARBA" id="ARBA00023004"/>
    </source>
</evidence>
<dbReference type="GO" id="GO:0003824">
    <property type="term" value="F:catalytic activity"/>
    <property type="evidence" value="ECO:0007669"/>
    <property type="project" value="InterPro"/>
</dbReference>
<proteinExistence type="predicted"/>
<keyword evidence="8" id="KW-0732">Signal</keyword>
<evidence type="ECO:0000256" key="2">
    <source>
        <dbReference type="ARBA" id="ARBA00022485"/>
    </source>
</evidence>
<gene>
    <name evidence="9" type="ORF">PAUS00366_LOCUS3350</name>
</gene>
<organism evidence="9">
    <name type="scientific">Pseudo-nitzschia australis</name>
    <dbReference type="NCBI Taxonomy" id="44445"/>
    <lineage>
        <taxon>Eukaryota</taxon>
        <taxon>Sar</taxon>
        <taxon>Stramenopiles</taxon>
        <taxon>Ochrophyta</taxon>
        <taxon>Bacillariophyta</taxon>
        <taxon>Bacillariophyceae</taxon>
        <taxon>Bacillariophycidae</taxon>
        <taxon>Bacillariales</taxon>
        <taxon>Bacillariaceae</taxon>
        <taxon>Pseudo-nitzschia</taxon>
    </lineage>
</organism>
<keyword evidence="3" id="KW-0949">S-adenosyl-L-methionine</keyword>
<dbReference type="InterPro" id="IPR058240">
    <property type="entry name" value="rSAM_sf"/>
</dbReference>
<evidence type="ECO:0008006" key="10">
    <source>
        <dbReference type="Google" id="ProtNLM"/>
    </source>
</evidence>
<keyword evidence="5" id="KW-0663">Pyridoxal phosphate</keyword>
<accession>A0A7S4ACE4</accession>
<dbReference type="SFLD" id="SFLDG01070">
    <property type="entry name" value="PLP-dependent"/>
    <property type="match status" value="1"/>
</dbReference>
<keyword evidence="7" id="KW-0411">Iron-sulfur</keyword>
<sequence>MVSSFLSTDLNSRRRRCILCAFLLGASIALSASPSDAFTSNALRVGGKTKNKSASVVSLSHVVRQQSTSALAGAVSSLERTVIGIEKTTNDNINIQICSSSSNNDTDNELMIDQAVVEVDQGLNNMMDTNGMEMGLDQGDYQYQSPEQPNERYRAITLQGLDKIAKKHPEIIPLLDDIKLSGLIFPFKASPYFVDELIDWSVGSERIRGDPFYRLVFPTLNMLGEEHREKLVAAKAREDPVYLMKVVGEIRSDLNPHPAGQKALNAPKVDANGKKGTGEEIFRAEKLAKQLTGVQHKYRETTLVFPAAAQTCHAYCTYCFRWAQFIGDDELRFAQKEAGSLFEYLAYHREVSDILMTGGDPMIMQTRSLKMYLEPLCDPDFLPHVKNIRIGTRSLSFWPQRFTTDKDADELIELMRRVREEGNRHLAVMAHLSHARELSTQKVEDAVGRIQKEAFATIRSQSPVMRGINDDANVWAEKWRKEVQMGIIPYYMFMARDTGARTFFDVPMEKAHRIYNDALRKCSGLIRTVRGPSMSCTPGKIEVTGVEEILGHKVFVLRFLQCRDEDWIGRPFFAKYDPNAVWFDELEPLPGMELPWDENGIPKPVVPVLN</sequence>
<feature type="chain" id="PRO_5030606264" description="Radical SAM core domain-containing protein" evidence="8">
    <location>
        <begin position="32"/>
        <end position="610"/>
    </location>
</feature>
<dbReference type="InterPro" id="IPR007197">
    <property type="entry name" value="rSAM"/>
</dbReference>
<dbReference type="SFLD" id="SFLDS00029">
    <property type="entry name" value="Radical_SAM"/>
    <property type="match status" value="1"/>
</dbReference>
<dbReference type="EMBL" id="HBIX01004259">
    <property type="protein sequence ID" value="CAE0710623.1"/>
    <property type="molecule type" value="Transcribed_RNA"/>
</dbReference>
<keyword evidence="4" id="KW-0479">Metal-binding</keyword>
<evidence type="ECO:0000256" key="5">
    <source>
        <dbReference type="ARBA" id="ARBA00022898"/>
    </source>
</evidence>
<evidence type="ECO:0000256" key="8">
    <source>
        <dbReference type="SAM" id="SignalP"/>
    </source>
</evidence>
<protein>
    <recommendedName>
        <fullName evidence="10">Radical SAM core domain-containing protein</fullName>
    </recommendedName>
</protein>
<dbReference type="AlphaFoldDB" id="A0A7S4ACE4"/>
<keyword evidence="2" id="KW-0004">4Fe-4S</keyword>
<dbReference type="InterPro" id="IPR013785">
    <property type="entry name" value="Aldolase_TIM"/>
</dbReference>
<evidence type="ECO:0000313" key="9">
    <source>
        <dbReference type="EMBL" id="CAE0710623.1"/>
    </source>
</evidence>
<feature type="signal peptide" evidence="8">
    <location>
        <begin position="1"/>
        <end position="31"/>
    </location>
</feature>
<evidence type="ECO:0000256" key="7">
    <source>
        <dbReference type="ARBA" id="ARBA00023014"/>
    </source>
</evidence>
<evidence type="ECO:0000256" key="1">
    <source>
        <dbReference type="ARBA" id="ARBA00001933"/>
    </source>
</evidence>
<evidence type="ECO:0000256" key="3">
    <source>
        <dbReference type="ARBA" id="ARBA00022691"/>
    </source>
</evidence>
<dbReference type="PANTHER" id="PTHR30538:SF0">
    <property type="entry name" value="L-LYSINE 2,3-AMINOMUTASE AQ_1632-RELATED"/>
    <property type="match status" value="1"/>
</dbReference>
<name>A0A7S4ACE4_9STRA</name>
<dbReference type="GO" id="GO:0046872">
    <property type="term" value="F:metal ion binding"/>
    <property type="evidence" value="ECO:0007669"/>
    <property type="project" value="UniProtKB-KW"/>
</dbReference>
<reference evidence="9" key="1">
    <citation type="submission" date="2021-01" db="EMBL/GenBank/DDBJ databases">
        <authorList>
            <person name="Corre E."/>
            <person name="Pelletier E."/>
            <person name="Niang G."/>
            <person name="Scheremetjew M."/>
            <person name="Finn R."/>
            <person name="Kale V."/>
            <person name="Holt S."/>
            <person name="Cochrane G."/>
            <person name="Meng A."/>
            <person name="Brown T."/>
            <person name="Cohen L."/>
        </authorList>
    </citation>
    <scope>NUCLEOTIDE SEQUENCE</scope>
    <source>
        <strain evidence="9">10249 10 AB</strain>
    </source>
</reference>
<dbReference type="Gene3D" id="3.20.20.70">
    <property type="entry name" value="Aldolase class I"/>
    <property type="match status" value="1"/>
</dbReference>
<dbReference type="PANTHER" id="PTHR30538">
    <property type="entry name" value="LYSINE 2,3-AMINOMUTASE-RELATED"/>
    <property type="match status" value="1"/>
</dbReference>
<dbReference type="InterPro" id="IPR003739">
    <property type="entry name" value="Lys_aminomutase/Glu_NH3_mut"/>
</dbReference>
<dbReference type="GO" id="GO:0051539">
    <property type="term" value="F:4 iron, 4 sulfur cluster binding"/>
    <property type="evidence" value="ECO:0007669"/>
    <property type="project" value="UniProtKB-KW"/>
</dbReference>
<comment type="cofactor">
    <cofactor evidence="1">
        <name>pyridoxal 5'-phosphate</name>
        <dbReference type="ChEBI" id="CHEBI:597326"/>
    </cofactor>
</comment>
<evidence type="ECO:0000256" key="4">
    <source>
        <dbReference type="ARBA" id="ARBA00022723"/>
    </source>
</evidence>
<keyword evidence="6" id="KW-0408">Iron</keyword>